<evidence type="ECO:0000256" key="10">
    <source>
        <dbReference type="PIRNR" id="PIRNR009449"/>
    </source>
</evidence>
<evidence type="ECO:0000256" key="6">
    <source>
        <dbReference type="ARBA" id="ARBA00022723"/>
    </source>
</evidence>
<keyword evidence="14" id="KW-1185">Reference proteome</keyword>
<organism evidence="13 14">
    <name type="scientific">Chironomus riparius</name>
    <dbReference type="NCBI Taxonomy" id="315576"/>
    <lineage>
        <taxon>Eukaryota</taxon>
        <taxon>Metazoa</taxon>
        <taxon>Ecdysozoa</taxon>
        <taxon>Arthropoda</taxon>
        <taxon>Hexapoda</taxon>
        <taxon>Insecta</taxon>
        <taxon>Pterygota</taxon>
        <taxon>Neoptera</taxon>
        <taxon>Endopterygota</taxon>
        <taxon>Diptera</taxon>
        <taxon>Nematocera</taxon>
        <taxon>Chironomoidea</taxon>
        <taxon>Chironomidae</taxon>
        <taxon>Chironominae</taxon>
        <taxon>Chironomus</taxon>
    </lineage>
</organism>
<keyword evidence="4 10" id="KW-0639">Primosome</keyword>
<evidence type="ECO:0000256" key="7">
    <source>
        <dbReference type="ARBA" id="ARBA00023004"/>
    </source>
</evidence>
<evidence type="ECO:0000256" key="5">
    <source>
        <dbReference type="ARBA" id="ARBA00022705"/>
    </source>
</evidence>
<dbReference type="OrthoDB" id="421393at2759"/>
<name>A0A9N9RTI4_9DIPT</name>
<keyword evidence="7 10" id="KW-0408">Iron</keyword>
<evidence type="ECO:0000256" key="8">
    <source>
        <dbReference type="ARBA" id="ARBA00023014"/>
    </source>
</evidence>
<feature type="binding site" evidence="11">
    <location>
        <position position="427"/>
    </location>
    <ligand>
        <name>[4Fe-4S] cluster</name>
        <dbReference type="ChEBI" id="CHEBI:49883"/>
    </ligand>
</feature>
<feature type="domain" description="DNA primase large subunit C-terminal" evidence="12">
    <location>
        <begin position="283"/>
        <end position="450"/>
    </location>
</feature>
<keyword evidence="8 10" id="KW-0411">Iron-sulfur</keyword>
<dbReference type="InterPro" id="IPR007238">
    <property type="entry name" value="DNA_primase_lsu_euk/arc"/>
</dbReference>
<dbReference type="FunFam" id="1.20.930.80:FF:000001">
    <property type="entry name" value="DNA primase large subunit"/>
    <property type="match status" value="1"/>
</dbReference>
<dbReference type="PANTHER" id="PTHR10537">
    <property type="entry name" value="DNA PRIMASE LARGE SUBUNIT"/>
    <property type="match status" value="1"/>
</dbReference>
<evidence type="ECO:0000259" key="12">
    <source>
        <dbReference type="Pfam" id="PF04104"/>
    </source>
</evidence>
<comment type="cofactor">
    <cofactor evidence="10">
        <name>[4Fe-4S] cluster</name>
        <dbReference type="ChEBI" id="CHEBI:49883"/>
    </cofactor>
    <text evidence="10">Binds 1 [4Fe-4S] cluster.</text>
</comment>
<feature type="binding site" evidence="11">
    <location>
        <position position="371"/>
    </location>
    <ligand>
        <name>[4Fe-4S] cluster</name>
        <dbReference type="ChEBI" id="CHEBI:49883"/>
    </ligand>
</feature>
<dbReference type="PIRSF" id="PIRSF009449">
    <property type="entry name" value="DNA_primase_large_subunit"/>
    <property type="match status" value="1"/>
</dbReference>
<evidence type="ECO:0000256" key="11">
    <source>
        <dbReference type="PIRSR" id="PIRSR009449-1"/>
    </source>
</evidence>
<dbReference type="Gene3D" id="1.20.930.80">
    <property type="match status" value="1"/>
</dbReference>
<proteinExistence type="inferred from homology"/>
<dbReference type="GO" id="GO:0003677">
    <property type="term" value="F:DNA binding"/>
    <property type="evidence" value="ECO:0007669"/>
    <property type="project" value="UniProtKB-UniRule"/>
</dbReference>
<dbReference type="InterPro" id="IPR016558">
    <property type="entry name" value="DNA_primase_lsu_euk"/>
</dbReference>
<dbReference type="Pfam" id="PF04104">
    <property type="entry name" value="DNA_primase_lrg"/>
    <property type="match status" value="1"/>
</dbReference>
<protein>
    <recommendedName>
        <fullName evidence="2 10">DNA primase large subunit</fullName>
    </recommendedName>
</protein>
<dbReference type="GO" id="GO:0051539">
    <property type="term" value="F:4 iron, 4 sulfur cluster binding"/>
    <property type="evidence" value="ECO:0007669"/>
    <property type="project" value="UniProtKB-UniRule"/>
</dbReference>
<feature type="binding site" evidence="11">
    <location>
        <position position="292"/>
    </location>
    <ligand>
        <name>[4Fe-4S] cluster</name>
        <dbReference type="ChEBI" id="CHEBI:49883"/>
    </ligand>
</feature>
<gene>
    <name evidence="13" type="ORF">CHIRRI_LOCUS6310</name>
</gene>
<dbReference type="PANTHER" id="PTHR10537:SF3">
    <property type="entry name" value="DNA PRIMASE LARGE SUBUNIT"/>
    <property type="match status" value="1"/>
</dbReference>
<comment type="function">
    <text evidence="10">Regulatory subunit of the DNA primase complex and component of the DNA polymerase alpha complex (also known as the alpha DNA polymerase-primase complex) which play an essential role in the initiation of DNA synthesis. The primase subunit of the polymerase alpha complex initiates DNA synthesis by oligomerising short RNA primers on both leading and lagging strands.</text>
</comment>
<evidence type="ECO:0000313" key="13">
    <source>
        <dbReference type="EMBL" id="CAG9803410.1"/>
    </source>
</evidence>
<reference evidence="13" key="1">
    <citation type="submission" date="2022-01" db="EMBL/GenBank/DDBJ databases">
        <authorList>
            <person name="King R."/>
        </authorList>
    </citation>
    <scope>NUCLEOTIDE SEQUENCE</scope>
</reference>
<dbReference type="InterPro" id="IPR058560">
    <property type="entry name" value="DNA_primase_C"/>
</dbReference>
<evidence type="ECO:0000256" key="4">
    <source>
        <dbReference type="ARBA" id="ARBA00022515"/>
    </source>
</evidence>
<keyword evidence="9 10" id="KW-0238">DNA-binding</keyword>
<sequence length="557" mass="65526">MDFPKRSKIKPLKTPDEESIDRFAPHNCMFYIVPPQNDVSLKDFEELAIERLKLLRILEQAGLKYPKILSDEWKEHIINELNLEGLKYFVRLIKGNGNTDQDKQSRRRDYLSHFILRFAYCRSEELRRWFMAREMELFRFKFSALSSSEIKDFIEIYEMGYRPINDEQKNEIRQELQNMVTGSVDNVDFYKVNFLSVLDLVRQRKCFLKGGYAYVSSMDFSSIIGGHHQKFIEKGLMSHLKLLPEFENDERIVGIIKGLHTSYVGKDYTVNKEADIPIESLNQLSLKSYPLCMRMCHDSLRTTHHLKHGGRIQYGLFLKGIGVTLEDSLRFWREEFTKNIEPDKFDKTYAYGIRYNYGKEGSRTNWSPYSCMKVINTAPNPQDIHGCPFKLWDTIELRSKLTTYGLNAMAVQDVVSYASKGHFQLACGRYFEAVHETKLDEGITHPNAYFEYSQIIMGNRLAKEKSTPTSQQSNFNNRKQVQMNKQQEFKRKMDARIKEEHDFDEELWKLSQHEEELLTQWKARQDATQTEISQIASMDWNDDNENVEDMSQIANYL</sequence>
<evidence type="ECO:0000256" key="9">
    <source>
        <dbReference type="ARBA" id="ARBA00023125"/>
    </source>
</evidence>
<dbReference type="AlphaFoldDB" id="A0A9N9RTI4"/>
<dbReference type="EMBL" id="OU895878">
    <property type="protein sequence ID" value="CAG9803410.1"/>
    <property type="molecule type" value="Genomic_DNA"/>
</dbReference>
<comment type="similarity">
    <text evidence="1 10">Belongs to the eukaryotic-type primase large subunit family.</text>
</comment>
<evidence type="ECO:0000256" key="3">
    <source>
        <dbReference type="ARBA" id="ARBA00022485"/>
    </source>
</evidence>
<dbReference type="CDD" id="cd07322">
    <property type="entry name" value="PriL_PriS_Eukaryotic"/>
    <property type="match status" value="1"/>
</dbReference>
<keyword evidence="5 10" id="KW-0235">DNA replication</keyword>
<dbReference type="GO" id="GO:0006270">
    <property type="term" value="P:DNA replication initiation"/>
    <property type="evidence" value="ECO:0007669"/>
    <property type="project" value="UniProtKB-ARBA"/>
</dbReference>
<dbReference type="Pfam" id="PF26466">
    <property type="entry name" value="DNA_primase_lrg_N"/>
    <property type="match status" value="1"/>
</dbReference>
<evidence type="ECO:0000256" key="1">
    <source>
        <dbReference type="ARBA" id="ARBA00010564"/>
    </source>
</evidence>
<evidence type="ECO:0000313" key="14">
    <source>
        <dbReference type="Proteomes" id="UP001153620"/>
    </source>
</evidence>
<accession>A0A9N9RTI4</accession>
<reference evidence="13" key="2">
    <citation type="submission" date="2022-10" db="EMBL/GenBank/DDBJ databases">
        <authorList>
            <consortium name="ENA_rothamsted_submissions"/>
            <consortium name="culmorum"/>
            <person name="King R."/>
        </authorList>
    </citation>
    <scope>NUCLEOTIDE SEQUENCE</scope>
</reference>
<dbReference type="Proteomes" id="UP001153620">
    <property type="component" value="Chromosome 2"/>
</dbReference>
<feature type="binding site" evidence="11">
    <location>
        <position position="387"/>
    </location>
    <ligand>
        <name>[4Fe-4S] cluster</name>
        <dbReference type="ChEBI" id="CHEBI:49883"/>
    </ligand>
</feature>
<dbReference type="GO" id="GO:0046872">
    <property type="term" value="F:metal ion binding"/>
    <property type="evidence" value="ECO:0007669"/>
    <property type="project" value="UniProtKB-UniRule"/>
</dbReference>
<dbReference type="GO" id="GO:0006269">
    <property type="term" value="P:DNA replication, synthesis of primer"/>
    <property type="evidence" value="ECO:0007669"/>
    <property type="project" value="UniProtKB-KW"/>
</dbReference>
<dbReference type="GO" id="GO:0005658">
    <property type="term" value="C:alpha DNA polymerase:primase complex"/>
    <property type="evidence" value="ECO:0007669"/>
    <property type="project" value="TreeGrafter"/>
</dbReference>
<evidence type="ECO:0000256" key="2">
    <source>
        <dbReference type="ARBA" id="ARBA00019038"/>
    </source>
</evidence>
<keyword evidence="6 10" id="KW-0479">Metal-binding</keyword>
<keyword evidence="3 10" id="KW-0004">4Fe-4S</keyword>